<keyword evidence="4" id="KW-1134">Transmembrane beta strand</keyword>
<dbReference type="Proteomes" id="UP000276223">
    <property type="component" value="Unassembled WGS sequence"/>
</dbReference>
<evidence type="ECO:0000256" key="3">
    <source>
        <dbReference type="ARBA" id="ARBA00022448"/>
    </source>
</evidence>
<dbReference type="PANTHER" id="PTHR30026:SF20">
    <property type="entry name" value="OUTER MEMBRANE PROTEIN TOLC"/>
    <property type="match status" value="1"/>
</dbReference>
<proteinExistence type="inferred from homology"/>
<keyword evidence="5" id="KW-0812">Transmembrane</keyword>
<keyword evidence="7" id="KW-0998">Cell outer membrane</keyword>
<feature type="chain" id="PRO_5018000267" evidence="8">
    <location>
        <begin position="25"/>
        <end position="446"/>
    </location>
</feature>
<keyword evidence="9" id="KW-0378">Hydrolase</keyword>
<keyword evidence="6" id="KW-0472">Membrane</keyword>
<protein>
    <submittedName>
        <fullName evidence="9">Outer membrane protein/protease secretion system outer membrane protein</fullName>
    </submittedName>
</protein>
<keyword evidence="3" id="KW-0813">Transport</keyword>
<reference evidence="9 10" key="1">
    <citation type="submission" date="2018-11" db="EMBL/GenBank/DDBJ databases">
        <title>Genomic Encyclopedia of Type Strains, Phase IV (KMG-IV): sequencing the most valuable type-strain genomes for metagenomic binning, comparative biology and taxonomic classification.</title>
        <authorList>
            <person name="Goeker M."/>
        </authorList>
    </citation>
    <scope>NUCLEOTIDE SEQUENCE [LARGE SCALE GENOMIC DNA]</scope>
    <source>
        <strain evidence="9 10">DSM 22027</strain>
    </source>
</reference>
<dbReference type="EMBL" id="RJVA01000009">
    <property type="protein sequence ID" value="ROR03199.1"/>
    <property type="molecule type" value="Genomic_DNA"/>
</dbReference>
<dbReference type="InterPro" id="IPR003423">
    <property type="entry name" value="OMP_efflux"/>
</dbReference>
<dbReference type="Pfam" id="PF02321">
    <property type="entry name" value="OEP"/>
    <property type="match status" value="2"/>
</dbReference>
<organism evidence="9 10">
    <name type="scientific">Desulfosoma caldarium</name>
    <dbReference type="NCBI Taxonomy" id="610254"/>
    <lineage>
        <taxon>Bacteria</taxon>
        <taxon>Pseudomonadati</taxon>
        <taxon>Thermodesulfobacteriota</taxon>
        <taxon>Syntrophobacteria</taxon>
        <taxon>Syntrophobacterales</taxon>
        <taxon>Syntrophobacteraceae</taxon>
        <taxon>Desulfosoma</taxon>
    </lineage>
</organism>
<evidence type="ECO:0000256" key="2">
    <source>
        <dbReference type="ARBA" id="ARBA00007613"/>
    </source>
</evidence>
<evidence type="ECO:0000313" key="10">
    <source>
        <dbReference type="Proteomes" id="UP000276223"/>
    </source>
</evidence>
<keyword evidence="9" id="KW-0645">Protease</keyword>
<evidence type="ECO:0000256" key="4">
    <source>
        <dbReference type="ARBA" id="ARBA00022452"/>
    </source>
</evidence>
<dbReference type="GO" id="GO:1990281">
    <property type="term" value="C:efflux pump complex"/>
    <property type="evidence" value="ECO:0007669"/>
    <property type="project" value="TreeGrafter"/>
</dbReference>
<accession>A0A3N1VMB0</accession>
<dbReference type="InterPro" id="IPR051906">
    <property type="entry name" value="TolC-like"/>
</dbReference>
<dbReference type="NCBIfam" id="TIGR01844">
    <property type="entry name" value="type_I_sec_TolC"/>
    <property type="match status" value="1"/>
</dbReference>
<dbReference type="Gene3D" id="1.20.1600.10">
    <property type="entry name" value="Outer membrane efflux proteins (OEP)"/>
    <property type="match status" value="1"/>
</dbReference>
<evidence type="ECO:0000313" key="9">
    <source>
        <dbReference type="EMBL" id="ROR03199.1"/>
    </source>
</evidence>
<evidence type="ECO:0000256" key="1">
    <source>
        <dbReference type="ARBA" id="ARBA00004442"/>
    </source>
</evidence>
<keyword evidence="10" id="KW-1185">Reference proteome</keyword>
<feature type="signal peptide" evidence="8">
    <location>
        <begin position="1"/>
        <end position="24"/>
    </location>
</feature>
<dbReference type="AlphaFoldDB" id="A0A3N1VMB0"/>
<gene>
    <name evidence="9" type="ORF">EDC27_0460</name>
</gene>
<sequence length="446" mass="49855">MGRTSGWVMMVIALSVMGIASNHAFGSDTGLGLMEAVRLAKENDPTVRGAYHELQAIQTLPDQALSGLLPTVQGSLSLTNISFVQAPPTYQGYWSESEGISLRQPLFNVGAHVGYVQSQKRVEAGRARYDETVRNLLYRVASAYLNAVYAEEHLRVVRDEEKTAAEQVLMARRYFQSGEASLTDVHDAEARQADIRYQRVDAEKLVTLSRNTLEALIGRPSGSLFRLGPRWKPSPPDPTSVEAWLNTARTHSPFLKYYRLGVEVAEDDILKARSLHLPTLDFQGSYARRNTISDYIRSQATEWYALGVQLTVPVFSGGYATAKTREAVERRNQSEEDYRRAETDVTQKILDAFYGLEASRAKIESSNQAVRANETAVASTRKAFEAGLRSIVDVLNAQSRLYKAKADLVRARHEYVLNLVALHFHAGILDESLLTTIDEWLERNMP</sequence>
<dbReference type="GO" id="GO:0008233">
    <property type="term" value="F:peptidase activity"/>
    <property type="evidence" value="ECO:0007669"/>
    <property type="project" value="UniProtKB-KW"/>
</dbReference>
<dbReference type="SUPFAM" id="SSF56954">
    <property type="entry name" value="Outer membrane efflux proteins (OEP)"/>
    <property type="match status" value="1"/>
</dbReference>
<dbReference type="GO" id="GO:0009279">
    <property type="term" value="C:cell outer membrane"/>
    <property type="evidence" value="ECO:0007669"/>
    <property type="project" value="UniProtKB-SubCell"/>
</dbReference>
<name>A0A3N1VMB0_9BACT</name>
<keyword evidence="8" id="KW-0732">Signal</keyword>
<evidence type="ECO:0000256" key="8">
    <source>
        <dbReference type="SAM" id="SignalP"/>
    </source>
</evidence>
<dbReference type="GO" id="GO:0015562">
    <property type="term" value="F:efflux transmembrane transporter activity"/>
    <property type="evidence" value="ECO:0007669"/>
    <property type="project" value="InterPro"/>
</dbReference>
<evidence type="ECO:0000256" key="6">
    <source>
        <dbReference type="ARBA" id="ARBA00023136"/>
    </source>
</evidence>
<comment type="similarity">
    <text evidence="2">Belongs to the outer membrane factor (OMF) (TC 1.B.17) family.</text>
</comment>
<dbReference type="InterPro" id="IPR010130">
    <property type="entry name" value="T1SS_OMP_TolC"/>
</dbReference>
<evidence type="ECO:0000256" key="7">
    <source>
        <dbReference type="ARBA" id="ARBA00023237"/>
    </source>
</evidence>
<comment type="caution">
    <text evidence="9">The sequence shown here is derived from an EMBL/GenBank/DDBJ whole genome shotgun (WGS) entry which is preliminary data.</text>
</comment>
<dbReference type="GO" id="GO:0006508">
    <property type="term" value="P:proteolysis"/>
    <property type="evidence" value="ECO:0007669"/>
    <property type="project" value="UniProtKB-KW"/>
</dbReference>
<evidence type="ECO:0000256" key="5">
    <source>
        <dbReference type="ARBA" id="ARBA00022692"/>
    </source>
</evidence>
<dbReference type="PANTHER" id="PTHR30026">
    <property type="entry name" value="OUTER MEMBRANE PROTEIN TOLC"/>
    <property type="match status" value="1"/>
</dbReference>
<dbReference type="OrthoDB" id="9813458at2"/>
<dbReference type="RefSeq" id="WP_123288989.1">
    <property type="nucleotide sequence ID" value="NZ_RJVA01000009.1"/>
</dbReference>
<comment type="subcellular location">
    <subcellularLocation>
        <location evidence="1">Cell outer membrane</location>
    </subcellularLocation>
</comment>
<dbReference type="GO" id="GO:0015288">
    <property type="term" value="F:porin activity"/>
    <property type="evidence" value="ECO:0007669"/>
    <property type="project" value="TreeGrafter"/>
</dbReference>